<dbReference type="PANTHER" id="PTHR16675:SF286">
    <property type="entry name" value="MHC CLASS I ANTIGEN"/>
    <property type="match status" value="1"/>
</dbReference>
<comment type="caution">
    <text evidence="5">The sequence shown here is derived from an EMBL/GenBank/DDBJ whole genome shotgun (WGS) entry which is preliminary data.</text>
</comment>
<keyword evidence="3" id="KW-0732">Signal</keyword>
<keyword evidence="1" id="KW-0325">Glycoprotein</keyword>
<organism evidence="5 6">
    <name type="scientific">Staurois parvus</name>
    <dbReference type="NCBI Taxonomy" id="386267"/>
    <lineage>
        <taxon>Eukaryota</taxon>
        <taxon>Metazoa</taxon>
        <taxon>Chordata</taxon>
        <taxon>Craniata</taxon>
        <taxon>Vertebrata</taxon>
        <taxon>Euteleostomi</taxon>
        <taxon>Amphibia</taxon>
        <taxon>Batrachia</taxon>
        <taxon>Anura</taxon>
        <taxon>Neobatrachia</taxon>
        <taxon>Ranoidea</taxon>
        <taxon>Ranidae</taxon>
        <taxon>Staurois</taxon>
    </lineage>
</organism>
<dbReference type="InterPro" id="IPR011162">
    <property type="entry name" value="MHC_I/II-like_Ag-recog"/>
</dbReference>
<protein>
    <recommendedName>
        <fullName evidence="4">Ig-like domain-containing protein</fullName>
    </recommendedName>
</protein>
<dbReference type="InterPro" id="IPR037055">
    <property type="entry name" value="MHC_I-like_Ag-recog_sf"/>
</dbReference>
<evidence type="ECO:0000256" key="2">
    <source>
        <dbReference type="RuleBase" id="RU004439"/>
    </source>
</evidence>
<proteinExistence type="inferred from homology"/>
<dbReference type="Proteomes" id="UP001162483">
    <property type="component" value="Unassembled WGS sequence"/>
</dbReference>
<dbReference type="InterPro" id="IPR001039">
    <property type="entry name" value="MHC_I_a_a1/a2"/>
</dbReference>
<evidence type="ECO:0000256" key="1">
    <source>
        <dbReference type="ARBA" id="ARBA00023180"/>
    </source>
</evidence>
<feature type="domain" description="Ig-like" evidence="4">
    <location>
        <begin position="203"/>
        <end position="280"/>
    </location>
</feature>
<dbReference type="Pfam" id="PF07654">
    <property type="entry name" value="C1-set"/>
    <property type="match status" value="1"/>
</dbReference>
<dbReference type="InterPro" id="IPR013783">
    <property type="entry name" value="Ig-like_fold"/>
</dbReference>
<dbReference type="InterPro" id="IPR036179">
    <property type="entry name" value="Ig-like_dom_sf"/>
</dbReference>
<evidence type="ECO:0000256" key="3">
    <source>
        <dbReference type="SAM" id="SignalP"/>
    </source>
</evidence>
<gene>
    <name evidence="5" type="ORF">SPARVUS_LOCUS12148846</name>
</gene>
<dbReference type="Gene3D" id="3.30.500.10">
    <property type="entry name" value="MHC class I-like antigen recognition-like"/>
    <property type="match status" value="1"/>
</dbReference>
<dbReference type="Pfam" id="PF00129">
    <property type="entry name" value="MHC_I"/>
    <property type="match status" value="1"/>
</dbReference>
<dbReference type="PRINTS" id="PR01638">
    <property type="entry name" value="MHCCLASSI"/>
</dbReference>
<dbReference type="InterPro" id="IPR003597">
    <property type="entry name" value="Ig_C1-set"/>
</dbReference>
<reference evidence="5" key="1">
    <citation type="submission" date="2023-05" db="EMBL/GenBank/DDBJ databases">
        <authorList>
            <person name="Stuckert A."/>
        </authorList>
    </citation>
    <scope>NUCLEOTIDE SEQUENCE</scope>
</reference>
<dbReference type="EMBL" id="CATNWA010016987">
    <property type="protein sequence ID" value="CAI9596930.1"/>
    <property type="molecule type" value="Genomic_DNA"/>
</dbReference>
<dbReference type="Gene3D" id="2.60.40.10">
    <property type="entry name" value="Immunoglobulins"/>
    <property type="match status" value="1"/>
</dbReference>
<sequence length="298" mass="34515">MRGVSFLLLCAWAVAGEYAGSHQLHYSFTGVSNPVPGLPVFSIVQYLDDQMTTIYSSNTGATRPGVPWMDNGDLENWAHTLYEDKDWWKMVFKHNIKTAMSRFNQTGGFHIFQLMYGCELRHDNSSRLYYRYGYDGRDFLTLDTERWVFEPSVYEAQISTQRWNSAEDGAGQRWKYILEMRCVELLKKYFGYGRRALERRVSPQVKISSQELGDVTNLHCRVYGFYPQEVDVKWVKNGKDVVHLVESTPILPNNDGTYQFIVSIKVTPKDGSTYSCHIDHCSLVEELIVPWGEHEPYK</sequence>
<evidence type="ECO:0000313" key="6">
    <source>
        <dbReference type="Proteomes" id="UP001162483"/>
    </source>
</evidence>
<dbReference type="PANTHER" id="PTHR16675">
    <property type="entry name" value="MHC CLASS I-RELATED"/>
    <property type="match status" value="1"/>
</dbReference>
<comment type="similarity">
    <text evidence="2">Belongs to the MHC class I family.</text>
</comment>
<dbReference type="InterPro" id="IPR007110">
    <property type="entry name" value="Ig-like_dom"/>
</dbReference>
<evidence type="ECO:0000313" key="5">
    <source>
        <dbReference type="EMBL" id="CAI9596930.1"/>
    </source>
</evidence>
<dbReference type="InterPro" id="IPR050208">
    <property type="entry name" value="MHC_class-I_related"/>
</dbReference>
<dbReference type="PROSITE" id="PS50835">
    <property type="entry name" value="IG_LIKE"/>
    <property type="match status" value="1"/>
</dbReference>
<name>A0ABN9FIS3_9NEOB</name>
<evidence type="ECO:0000259" key="4">
    <source>
        <dbReference type="PROSITE" id="PS50835"/>
    </source>
</evidence>
<dbReference type="SUPFAM" id="SSF54452">
    <property type="entry name" value="MHC antigen-recognition domain"/>
    <property type="match status" value="1"/>
</dbReference>
<dbReference type="InterPro" id="IPR011161">
    <property type="entry name" value="MHC_I-like_Ag-recog"/>
</dbReference>
<feature type="chain" id="PRO_5046966981" description="Ig-like domain-containing protein" evidence="3">
    <location>
        <begin position="17"/>
        <end position="298"/>
    </location>
</feature>
<dbReference type="SMART" id="SM00407">
    <property type="entry name" value="IGc1"/>
    <property type="match status" value="1"/>
</dbReference>
<dbReference type="SUPFAM" id="SSF48726">
    <property type="entry name" value="Immunoglobulin"/>
    <property type="match status" value="1"/>
</dbReference>
<accession>A0ABN9FIS3</accession>
<keyword evidence="6" id="KW-1185">Reference proteome</keyword>
<feature type="signal peptide" evidence="3">
    <location>
        <begin position="1"/>
        <end position="16"/>
    </location>
</feature>